<dbReference type="PANTHER" id="PTHR21286:SF0">
    <property type="entry name" value="NUCLEAR PORE COMPLEX PROTEIN NUP160"/>
    <property type="match status" value="1"/>
</dbReference>
<organism evidence="6 7">
    <name type="scientific">Cichlidogyrus casuarinus</name>
    <dbReference type="NCBI Taxonomy" id="1844966"/>
    <lineage>
        <taxon>Eukaryota</taxon>
        <taxon>Metazoa</taxon>
        <taxon>Spiralia</taxon>
        <taxon>Lophotrochozoa</taxon>
        <taxon>Platyhelminthes</taxon>
        <taxon>Monogenea</taxon>
        <taxon>Monopisthocotylea</taxon>
        <taxon>Dactylogyridea</taxon>
        <taxon>Ancyrocephalidae</taxon>
        <taxon>Cichlidogyrus</taxon>
    </lineage>
</organism>
<evidence type="ECO:0000259" key="5">
    <source>
        <dbReference type="Pfam" id="PF11715"/>
    </source>
</evidence>
<feature type="non-terminal residue" evidence="6">
    <location>
        <position position="841"/>
    </location>
</feature>
<feature type="domain" description="Nucleoporin Nup120/160 beta-propeller" evidence="5">
    <location>
        <begin position="62"/>
        <end position="583"/>
    </location>
</feature>
<name>A0ABD2QLD2_9PLAT</name>
<dbReference type="InterPro" id="IPR021717">
    <property type="entry name" value="Nucleoporin_Nup160"/>
</dbReference>
<dbReference type="Pfam" id="PF11715">
    <property type="entry name" value="Beta-prop_Nup120_160"/>
    <property type="match status" value="1"/>
</dbReference>
<dbReference type="GO" id="GO:0006913">
    <property type="term" value="P:nucleocytoplasmic transport"/>
    <property type="evidence" value="ECO:0007669"/>
    <property type="project" value="UniProtKB-ARBA"/>
</dbReference>
<evidence type="ECO:0000313" key="7">
    <source>
        <dbReference type="Proteomes" id="UP001626550"/>
    </source>
</evidence>
<dbReference type="GO" id="GO:0005643">
    <property type="term" value="C:nuclear pore"/>
    <property type="evidence" value="ECO:0007669"/>
    <property type="project" value="UniProtKB-ARBA"/>
</dbReference>
<reference evidence="6 7" key="1">
    <citation type="submission" date="2024-11" db="EMBL/GenBank/DDBJ databases">
        <title>Adaptive evolution of stress response genes in parasites aligns with host niche diversity.</title>
        <authorList>
            <person name="Hahn C."/>
            <person name="Resl P."/>
        </authorList>
    </citation>
    <scope>NUCLEOTIDE SEQUENCE [LARGE SCALE GENOMIC DNA]</scope>
    <source>
        <strain evidence="6">EGGRZ-B1_66</strain>
        <tissue evidence="6">Body</tissue>
    </source>
</reference>
<dbReference type="AlphaFoldDB" id="A0ABD2QLD2"/>
<dbReference type="Proteomes" id="UP001626550">
    <property type="component" value="Unassembled WGS sequence"/>
</dbReference>
<feature type="compositionally biased region" description="Polar residues" evidence="4">
    <location>
        <begin position="806"/>
        <end position="816"/>
    </location>
</feature>
<keyword evidence="3" id="KW-0539">Nucleus</keyword>
<evidence type="ECO:0000256" key="1">
    <source>
        <dbReference type="ARBA" id="ARBA00004123"/>
    </source>
</evidence>
<dbReference type="EMBL" id="JBJKFK010000157">
    <property type="protein sequence ID" value="KAL3319236.1"/>
    <property type="molecule type" value="Genomic_DNA"/>
</dbReference>
<accession>A0ABD2QLD2</accession>
<feature type="region of interest" description="Disordered" evidence="4">
    <location>
        <begin position="804"/>
        <end position="829"/>
    </location>
</feature>
<evidence type="ECO:0000256" key="3">
    <source>
        <dbReference type="ARBA" id="ARBA00023242"/>
    </source>
</evidence>
<proteinExistence type="predicted"/>
<dbReference type="InterPro" id="IPR059141">
    <property type="entry name" value="Beta-prop_Nup120_160"/>
</dbReference>
<protein>
    <recommendedName>
        <fullName evidence="5">Nucleoporin Nup120/160 beta-propeller domain-containing protein</fullName>
    </recommendedName>
</protein>
<evidence type="ECO:0000313" key="6">
    <source>
        <dbReference type="EMBL" id="KAL3319236.1"/>
    </source>
</evidence>
<sequence>MDYAEISLLDTPSSSAPKEFTIYTGYIMFFTRSFQQASTLNCLVCKLPIKPVDFIFLRQLCVTVSLYESFTFELKSRHIRFTFSTGQVLNCDIKAFQNDVLVAVATTVGSATFIFHHPMKFRQVNSHVQFSIFHGFDLSAHSFHPLRTSSPVTMARSIISENGWVTSVYSTSNGSLNVCSTPPHDSTEAVEYFDIQQSGFVQKILSGIVPSFINKGNRECASGSCDLCSIPLSNELGFVVTVCKDNRLRFWDLQNRNCFMILDLTENLPDDSADSYNDKPNESTEMQFPINTVRHSIRFISSGKVGYLMVYFNDSTSALWMIYMVDLAALKNRERVAVSFNQHDHLQVSTFGQHFNKMMSLIGHDLENAFDFISTELQPIDFVPIVDNKGSCLGVWWLCPGAENETASSLVYSGFGLESLGSKSALSPFNCIGQQNASYLDTWPSADSITDIESVVLPLFLDALFQPGRFSRHAIIQAAQSMLKRCSLNQQDIFNKHGSLLQLRNELQSILLNLIRQSTEVEAASFQLQSLYEATLAFHAKSQEPLGLFSLFHEASSTGDHYQSIIVIRRYGYSVLRKIHDLEKWLFDYDRLFRSSGTDEASSEETAVLRKSAMLLYRVCSDNEWQTNWHSRLLSGEPTVLLNLMHEIRFDSMTLDQITWNEYSPKKIQKAFISLISLLDRPDEQLWTDTCRLVCQANNINEATLLDCAGNCWLYVHFRAPCISGSGNNKLLLETEALASSARSDSLLESYSSSYLELLRLHLDQSLEARLRIALAVSLLWSAYNSATRKGDLCFEQEEEELQELDQASNVSTITGPGSEPGDSDDEECDDINLVSVDRYL</sequence>
<gene>
    <name evidence="6" type="ORF">Ciccas_002109</name>
</gene>
<keyword evidence="2" id="KW-0813">Transport</keyword>
<dbReference type="PANTHER" id="PTHR21286">
    <property type="entry name" value="NUCLEAR PORE COMPLEX PROTEIN NUP160"/>
    <property type="match status" value="1"/>
</dbReference>
<comment type="caution">
    <text evidence="6">The sequence shown here is derived from an EMBL/GenBank/DDBJ whole genome shotgun (WGS) entry which is preliminary data.</text>
</comment>
<keyword evidence="7" id="KW-1185">Reference proteome</keyword>
<comment type="subcellular location">
    <subcellularLocation>
        <location evidence="1">Nucleus</location>
    </subcellularLocation>
</comment>
<evidence type="ECO:0000256" key="2">
    <source>
        <dbReference type="ARBA" id="ARBA00022448"/>
    </source>
</evidence>
<evidence type="ECO:0000256" key="4">
    <source>
        <dbReference type="SAM" id="MobiDB-lite"/>
    </source>
</evidence>